<dbReference type="InterPro" id="IPR022742">
    <property type="entry name" value="Hydrolase_4"/>
</dbReference>
<dbReference type="Proteomes" id="UP000012046">
    <property type="component" value="Unassembled WGS sequence"/>
</dbReference>
<accession>H3ZCU7</accession>
<evidence type="ECO:0000313" key="2">
    <source>
        <dbReference type="EMBL" id="EHR41536.1"/>
    </source>
</evidence>
<dbReference type="PANTHER" id="PTHR11614">
    <property type="entry name" value="PHOSPHOLIPASE-RELATED"/>
    <property type="match status" value="1"/>
</dbReference>
<comment type="caution">
    <text evidence="2">The sequence shown here is derived from an EMBL/GenBank/DDBJ whole genome shotgun (WGS) entry which is preliminary data.</text>
</comment>
<dbReference type="Pfam" id="PF12146">
    <property type="entry name" value="Hydrolase_4"/>
    <property type="match status" value="1"/>
</dbReference>
<dbReference type="Gene3D" id="3.40.50.1820">
    <property type="entry name" value="alpha/beta hydrolase"/>
    <property type="match status" value="1"/>
</dbReference>
<dbReference type="GO" id="GO:0016787">
    <property type="term" value="F:hydrolase activity"/>
    <property type="evidence" value="ECO:0007669"/>
    <property type="project" value="UniProtKB-KW"/>
</dbReference>
<name>H3ZCU7_9ALTE</name>
<sequence>MTQAFPDIQQLATETDLSEHWQSRLLPFWQQLQHGVLSGSGDVPLAYSYHRNPAASTAWVISSGRIETAIKYSELMLELVNAGYSVYIIDHRGQGRSGRLLADPQPGYVESFAHYQQDLAQFLQQIVEPGGHQRHLLLGHSMGCAIAAGLLTAEPWQRWWRFFDAAVFCSPMLGIHSGPVPTRVAEGLALAYCRKLRAEPAAQAGYFPGQQAYQAKPFAGNDLTSSPARYQALRDCYQREPELQLGGVSCQWLVQAILAMRQLRRDVVHCQTPLLLLQGSADKVVANGAQRQWFDALPAALPKALYSLNGGRHELLMEQDAIRQQVLAAINQFLQQLSHGSERAL</sequence>
<dbReference type="SUPFAM" id="SSF53474">
    <property type="entry name" value="alpha/beta-Hydrolases"/>
    <property type="match status" value="1"/>
</dbReference>
<evidence type="ECO:0000313" key="3">
    <source>
        <dbReference type="Proteomes" id="UP000012046"/>
    </source>
</evidence>
<protein>
    <submittedName>
        <fullName evidence="2">Alpha/beta hydrolase fold protein</fullName>
    </submittedName>
</protein>
<reference evidence="2 3" key="1">
    <citation type="journal article" date="2012" name="J. Bacteriol.">
        <title>Genome Sequence of Extracellular-Protease-Producing Alishewanella jeotgali Isolated from Traditional Korean Fermented Seafood.</title>
        <authorList>
            <person name="Jung J."/>
            <person name="Chun J."/>
            <person name="Park W."/>
        </authorList>
    </citation>
    <scope>NUCLEOTIDE SEQUENCE [LARGE SCALE GENOMIC DNA]</scope>
    <source>
        <strain evidence="2 3">KCTC 22429</strain>
    </source>
</reference>
<keyword evidence="2" id="KW-0378">Hydrolase</keyword>
<dbReference type="eggNOG" id="COG2267">
    <property type="taxonomic scope" value="Bacteria"/>
</dbReference>
<dbReference type="EMBL" id="AHTH01000012">
    <property type="protein sequence ID" value="EHR41536.1"/>
    <property type="molecule type" value="Genomic_DNA"/>
</dbReference>
<evidence type="ECO:0000259" key="1">
    <source>
        <dbReference type="Pfam" id="PF12146"/>
    </source>
</evidence>
<dbReference type="InterPro" id="IPR051044">
    <property type="entry name" value="MAG_DAG_Lipase"/>
</dbReference>
<dbReference type="AlphaFoldDB" id="H3ZCU7"/>
<organism evidence="2 3">
    <name type="scientific">Alishewanella jeotgali KCTC 22429</name>
    <dbReference type="NCBI Taxonomy" id="1129374"/>
    <lineage>
        <taxon>Bacteria</taxon>
        <taxon>Pseudomonadati</taxon>
        <taxon>Pseudomonadota</taxon>
        <taxon>Gammaproteobacteria</taxon>
        <taxon>Alteromonadales</taxon>
        <taxon>Alteromonadaceae</taxon>
        <taxon>Alishewanella</taxon>
    </lineage>
</organism>
<proteinExistence type="predicted"/>
<feature type="domain" description="Serine aminopeptidase S33" evidence="1">
    <location>
        <begin position="59"/>
        <end position="320"/>
    </location>
</feature>
<gene>
    <name evidence="2" type="ORF">AJE_05851</name>
</gene>
<dbReference type="STRING" id="1129374.AJE_05851"/>
<dbReference type="RefSeq" id="WP_008950083.1">
    <property type="nucleotide sequence ID" value="NZ_AHTH01000012.1"/>
</dbReference>
<dbReference type="InterPro" id="IPR029058">
    <property type="entry name" value="AB_hydrolase_fold"/>
</dbReference>
<keyword evidence="3" id="KW-1185">Reference proteome</keyword>
<dbReference type="PATRIC" id="fig|1129374.4.peg.1171"/>